<organism evidence="2 3">
    <name type="scientific">Amphibalanus amphitrite</name>
    <name type="common">Striped barnacle</name>
    <name type="synonym">Balanus amphitrite</name>
    <dbReference type="NCBI Taxonomy" id="1232801"/>
    <lineage>
        <taxon>Eukaryota</taxon>
        <taxon>Metazoa</taxon>
        <taxon>Ecdysozoa</taxon>
        <taxon>Arthropoda</taxon>
        <taxon>Crustacea</taxon>
        <taxon>Multicrustacea</taxon>
        <taxon>Cirripedia</taxon>
        <taxon>Thoracica</taxon>
        <taxon>Thoracicalcarea</taxon>
        <taxon>Balanomorpha</taxon>
        <taxon>Balanoidea</taxon>
        <taxon>Balanidae</taxon>
        <taxon>Amphibalaninae</taxon>
        <taxon>Amphibalanus</taxon>
    </lineage>
</organism>
<dbReference type="EMBL" id="VIIS01000594">
    <property type="protein sequence ID" value="KAF0307216.1"/>
    <property type="molecule type" value="Genomic_DNA"/>
</dbReference>
<evidence type="ECO:0000313" key="3">
    <source>
        <dbReference type="Proteomes" id="UP000440578"/>
    </source>
</evidence>
<feature type="region of interest" description="Disordered" evidence="1">
    <location>
        <begin position="33"/>
        <end position="85"/>
    </location>
</feature>
<evidence type="ECO:0000256" key="1">
    <source>
        <dbReference type="SAM" id="MobiDB-lite"/>
    </source>
</evidence>
<proteinExistence type="predicted"/>
<dbReference type="AlphaFoldDB" id="A0A6A4WIF2"/>
<keyword evidence="3" id="KW-1185">Reference proteome</keyword>
<reference evidence="2 3" key="1">
    <citation type="submission" date="2019-07" db="EMBL/GenBank/DDBJ databases">
        <title>Draft genome assembly of a fouling barnacle, Amphibalanus amphitrite (Darwin, 1854): The first reference genome for Thecostraca.</title>
        <authorList>
            <person name="Kim W."/>
        </authorList>
    </citation>
    <scope>NUCLEOTIDE SEQUENCE [LARGE SCALE GENOMIC DNA]</scope>
    <source>
        <strain evidence="2">SNU_AA5</strain>
        <tissue evidence="2">Soma without cirri and trophi</tissue>
    </source>
</reference>
<comment type="caution">
    <text evidence="2">The sequence shown here is derived from an EMBL/GenBank/DDBJ whole genome shotgun (WGS) entry which is preliminary data.</text>
</comment>
<name>A0A6A4WIF2_AMPAM</name>
<dbReference type="Proteomes" id="UP000440578">
    <property type="component" value="Unassembled WGS sequence"/>
</dbReference>
<protein>
    <submittedName>
        <fullName evidence="2">Uncharacterized protein</fullName>
    </submittedName>
</protein>
<accession>A0A6A4WIF2</accession>
<gene>
    <name evidence="2" type="ORF">FJT64_021404</name>
</gene>
<sequence length="85" mass="8566">MVAASLGRLKALTAAVSGQNPAPIEMFSLSGIEDALGGGGGGEAPPAAEQETARDLRCHGRRRAAPRRPPPGAAARRADAVPGVR</sequence>
<evidence type="ECO:0000313" key="2">
    <source>
        <dbReference type="EMBL" id="KAF0307216.1"/>
    </source>
</evidence>